<sequence length="78" mass="9219">MLSSLQQEINNLLYIYFNAIGLLQSKEEVDLSFLLDELQSCKERIEKLLDLEEAEDVEIDIREDLEDAQAFFEFFLKN</sequence>
<accession>L7JY93</accession>
<proteinExistence type="predicted"/>
<dbReference type="EMBL" id="JH993849">
    <property type="protein sequence ID" value="ELQ76404.1"/>
    <property type="molecule type" value="Genomic_DNA"/>
</dbReference>
<dbReference type="OMA" id="LYIYFNA"/>
<dbReference type="InParanoid" id="L7JY93"/>
<keyword evidence="2" id="KW-1185">Reference proteome</keyword>
<dbReference type="AlphaFoldDB" id="L7JY93"/>
<protein>
    <submittedName>
        <fullName evidence="1">Uncharacterized protein</fullName>
    </submittedName>
</protein>
<dbReference type="Proteomes" id="UP000011185">
    <property type="component" value="Unassembled WGS sequence"/>
</dbReference>
<dbReference type="OrthoDB" id="2187855at2759"/>
<evidence type="ECO:0000313" key="2">
    <source>
        <dbReference type="Proteomes" id="UP000011185"/>
    </source>
</evidence>
<name>L7JY93_TRAHO</name>
<organism evidence="1 2">
    <name type="scientific">Trachipleistophora hominis</name>
    <name type="common">Microsporidian parasite</name>
    <dbReference type="NCBI Taxonomy" id="72359"/>
    <lineage>
        <taxon>Eukaryota</taxon>
        <taxon>Fungi</taxon>
        <taxon>Fungi incertae sedis</taxon>
        <taxon>Microsporidia</taxon>
        <taxon>Pleistophoridae</taxon>
        <taxon>Trachipleistophora</taxon>
    </lineage>
</organism>
<dbReference type="VEuPathDB" id="MicrosporidiaDB:THOM_0591"/>
<evidence type="ECO:0000313" key="1">
    <source>
        <dbReference type="EMBL" id="ELQ76404.1"/>
    </source>
</evidence>
<gene>
    <name evidence="1" type="ORF">THOM_0591</name>
</gene>
<reference evidence="1 2" key="1">
    <citation type="journal article" date="2012" name="PLoS Pathog.">
        <title>The genome of the obligate intracellular parasite Trachipleistophora hominis: new insights into microsporidian genome dynamics and reductive evolution.</title>
        <authorList>
            <person name="Heinz E."/>
            <person name="Williams T.A."/>
            <person name="Nakjang S."/>
            <person name="Noel C.J."/>
            <person name="Swan D.C."/>
            <person name="Goldberg A.V."/>
            <person name="Harris S.R."/>
            <person name="Weinmaier T."/>
            <person name="Markert S."/>
            <person name="Becher D."/>
            <person name="Bernhardt J."/>
            <person name="Dagan T."/>
            <person name="Hacker C."/>
            <person name="Lucocq J.M."/>
            <person name="Schweder T."/>
            <person name="Rattei T."/>
            <person name="Hall N."/>
            <person name="Hirt R.P."/>
            <person name="Embley T.M."/>
        </authorList>
    </citation>
    <scope>NUCLEOTIDE SEQUENCE [LARGE SCALE GENOMIC DNA]</scope>
</reference>
<dbReference type="HOGENOM" id="CLU_2623748_0_0_1"/>